<sequence length="79" mass="9037">MDEDQVELLAELRALQFTVDKIVVALRKLREMTEPGGGFYEAQKRAAESMRIWDTLFQAARDAEENKETGATDMNDQDE</sequence>
<evidence type="ECO:0000313" key="2">
    <source>
        <dbReference type="Proteomes" id="UP000241890"/>
    </source>
</evidence>
<comment type="caution">
    <text evidence="1">The sequence shown here is derived from an EMBL/GenBank/DDBJ whole genome shotgun (WGS) entry which is preliminary data.</text>
</comment>
<proteinExistence type="predicted"/>
<evidence type="ECO:0008006" key="3">
    <source>
        <dbReference type="Google" id="ProtNLM"/>
    </source>
</evidence>
<evidence type="ECO:0000313" key="1">
    <source>
        <dbReference type="EMBL" id="GBG30905.1"/>
    </source>
</evidence>
<organism evidence="1 2">
    <name type="scientific">Hondaea fermentalgiana</name>
    <dbReference type="NCBI Taxonomy" id="2315210"/>
    <lineage>
        <taxon>Eukaryota</taxon>
        <taxon>Sar</taxon>
        <taxon>Stramenopiles</taxon>
        <taxon>Bigyra</taxon>
        <taxon>Labyrinthulomycetes</taxon>
        <taxon>Thraustochytrida</taxon>
        <taxon>Thraustochytriidae</taxon>
        <taxon>Hondaea</taxon>
    </lineage>
</organism>
<name>A0A2R5GJV1_9STRA</name>
<dbReference type="EMBL" id="BEYU01000084">
    <property type="protein sequence ID" value="GBG30905.1"/>
    <property type="molecule type" value="Genomic_DNA"/>
</dbReference>
<dbReference type="AlphaFoldDB" id="A0A2R5GJV1"/>
<keyword evidence="2" id="KW-1185">Reference proteome</keyword>
<protein>
    <recommendedName>
        <fullName evidence="3">DASH complex subunit DAD2</fullName>
    </recommendedName>
</protein>
<dbReference type="InParanoid" id="A0A2R5GJV1"/>
<dbReference type="Proteomes" id="UP000241890">
    <property type="component" value="Unassembled WGS sequence"/>
</dbReference>
<accession>A0A2R5GJV1</accession>
<gene>
    <name evidence="1" type="ORF">FCC1311_071262</name>
</gene>
<reference evidence="1 2" key="1">
    <citation type="submission" date="2017-12" db="EMBL/GenBank/DDBJ databases">
        <title>Sequencing, de novo assembly and annotation of complete genome of a new Thraustochytrid species, strain FCC1311.</title>
        <authorList>
            <person name="Sedici K."/>
            <person name="Godart F."/>
            <person name="Aiese Cigliano R."/>
            <person name="Sanseverino W."/>
            <person name="Barakat M."/>
            <person name="Ortet P."/>
            <person name="Marechal E."/>
            <person name="Cagnac O."/>
            <person name="Amato A."/>
        </authorList>
    </citation>
    <scope>NUCLEOTIDE SEQUENCE [LARGE SCALE GENOMIC DNA]</scope>
</reference>